<name>A0ABS8YKQ2_9BACL</name>
<proteinExistence type="predicted"/>
<comment type="caution">
    <text evidence="1">The sequence shown here is derived from an EMBL/GenBank/DDBJ whole genome shotgun (WGS) entry which is preliminary data.</text>
</comment>
<evidence type="ECO:0008006" key="3">
    <source>
        <dbReference type="Google" id="ProtNLM"/>
    </source>
</evidence>
<protein>
    <recommendedName>
        <fullName evidence="3">YtzI protein</fullName>
    </recommendedName>
</protein>
<keyword evidence="2" id="KW-1185">Reference proteome</keyword>
<reference evidence="1 2" key="1">
    <citation type="submission" date="2021-11" db="EMBL/GenBank/DDBJ databases">
        <title>Draft genome sequence of Paenibacillus profundus YoMME, a new Gram-positive bacteria with exoelectrogenic properties.</title>
        <authorList>
            <person name="Hubenova Y."/>
            <person name="Hubenova E."/>
            <person name="Manasiev Y."/>
            <person name="Peykov S."/>
            <person name="Mitov M."/>
        </authorList>
    </citation>
    <scope>NUCLEOTIDE SEQUENCE [LARGE SCALE GENOMIC DNA]</scope>
    <source>
        <strain evidence="1 2">YoMME</strain>
    </source>
</reference>
<dbReference type="EMBL" id="JAJNBZ010000018">
    <property type="protein sequence ID" value="MCE5171529.1"/>
    <property type="molecule type" value="Genomic_DNA"/>
</dbReference>
<dbReference type="RefSeq" id="WP_233697982.1">
    <property type="nucleotide sequence ID" value="NZ_JAJNBZ010000018.1"/>
</dbReference>
<sequence>MNVVIIVLLVVIIGLLLHINNKIPPRDYVKEAINNDQKQKDTKETR</sequence>
<evidence type="ECO:0000313" key="2">
    <source>
        <dbReference type="Proteomes" id="UP001199916"/>
    </source>
</evidence>
<dbReference type="Proteomes" id="UP001199916">
    <property type="component" value="Unassembled WGS sequence"/>
</dbReference>
<evidence type="ECO:0000313" key="1">
    <source>
        <dbReference type="EMBL" id="MCE5171529.1"/>
    </source>
</evidence>
<accession>A0ABS8YKQ2</accession>
<organism evidence="1 2">
    <name type="scientific">Paenibacillus profundus</name>
    <dbReference type="NCBI Taxonomy" id="1173085"/>
    <lineage>
        <taxon>Bacteria</taxon>
        <taxon>Bacillati</taxon>
        <taxon>Bacillota</taxon>
        <taxon>Bacilli</taxon>
        <taxon>Bacillales</taxon>
        <taxon>Paenibacillaceae</taxon>
        <taxon>Paenibacillus</taxon>
    </lineage>
</organism>
<gene>
    <name evidence="1" type="ORF">LQV63_19695</name>
</gene>